<dbReference type="OrthoDB" id="19107at2759"/>
<dbReference type="EMBL" id="KB007960">
    <property type="protein sequence ID" value="ELR18263.1"/>
    <property type="molecule type" value="Genomic_DNA"/>
</dbReference>
<keyword evidence="3 5" id="KW-0697">Rotamase</keyword>
<dbReference type="PROSITE" id="PS50059">
    <property type="entry name" value="FKBP_PPIASE"/>
    <property type="match status" value="1"/>
</dbReference>
<evidence type="ECO:0000256" key="1">
    <source>
        <dbReference type="ARBA" id="ARBA00000971"/>
    </source>
</evidence>
<dbReference type="RefSeq" id="XP_004340283.1">
    <property type="nucleotide sequence ID" value="XM_004340235.1"/>
</dbReference>
<evidence type="ECO:0000313" key="8">
    <source>
        <dbReference type="EMBL" id="ELR18263.1"/>
    </source>
</evidence>
<reference evidence="8 9" key="1">
    <citation type="journal article" date="2013" name="Genome Biol.">
        <title>Genome of Acanthamoeba castellanii highlights extensive lateral gene transfer and early evolution of tyrosine kinase signaling.</title>
        <authorList>
            <person name="Clarke M."/>
            <person name="Lohan A.J."/>
            <person name="Liu B."/>
            <person name="Lagkouvardos I."/>
            <person name="Roy S."/>
            <person name="Zafar N."/>
            <person name="Bertelli C."/>
            <person name="Schilde C."/>
            <person name="Kianianmomeni A."/>
            <person name="Burglin T.R."/>
            <person name="Frech C."/>
            <person name="Turcotte B."/>
            <person name="Kopec K.O."/>
            <person name="Synnott J.M."/>
            <person name="Choo C."/>
            <person name="Paponov I."/>
            <person name="Finkler A."/>
            <person name="Soon Heng Tan C."/>
            <person name="Hutchins A.P."/>
            <person name="Weinmeier T."/>
            <person name="Rattei T."/>
            <person name="Chu J.S."/>
            <person name="Gimenez G."/>
            <person name="Irimia M."/>
            <person name="Rigden D.J."/>
            <person name="Fitzpatrick D.A."/>
            <person name="Lorenzo-Morales J."/>
            <person name="Bateman A."/>
            <person name="Chiu C.H."/>
            <person name="Tang P."/>
            <person name="Hegemann P."/>
            <person name="Fromm H."/>
            <person name="Raoult D."/>
            <person name="Greub G."/>
            <person name="Miranda-Saavedra D."/>
            <person name="Chen N."/>
            <person name="Nash P."/>
            <person name="Ginger M.L."/>
            <person name="Horn M."/>
            <person name="Schaap P."/>
            <person name="Caler L."/>
            <person name="Loftus B."/>
        </authorList>
    </citation>
    <scope>NUCLEOTIDE SEQUENCE [LARGE SCALE GENOMIC DNA]</scope>
    <source>
        <strain evidence="8 9">Neff</strain>
    </source>
</reference>
<dbReference type="Pfam" id="PF00254">
    <property type="entry name" value="FKBP_C"/>
    <property type="match status" value="1"/>
</dbReference>
<sequence length="281" mass="29582">MEALSKAVDTLSAQLQEKDTLLRSLQSQLAAKEGYISQLHQVIVSTGGKAPAAPAASPAATDAAPALSKNQLKKQKRQQKQEETPATPVTPLKEQPAPAKEAVPATTPTTPESAKNKRKREATKGAEAKSTPTTPTKESAASPAKKKETPKKEAVTKKAETPAKSPAKDSKNVKVLKGGLKLEDTKLGAGKVATLGKRVSVLYKGFLTNGKSFDSSLNKPFTFRLGVGEVIKGWDAGVAGMKVGGRRKLVIPPALGYGRQSMPGIPGNSTLLFEVELVDVK</sequence>
<dbReference type="GO" id="GO:0003755">
    <property type="term" value="F:peptidyl-prolyl cis-trans isomerase activity"/>
    <property type="evidence" value="ECO:0007669"/>
    <property type="project" value="UniProtKB-KW"/>
</dbReference>
<feature type="region of interest" description="Disordered" evidence="6">
    <location>
        <begin position="47"/>
        <end position="172"/>
    </location>
</feature>
<dbReference type="InterPro" id="IPR046357">
    <property type="entry name" value="PPIase_dom_sf"/>
</dbReference>
<evidence type="ECO:0000313" key="9">
    <source>
        <dbReference type="Proteomes" id="UP000011083"/>
    </source>
</evidence>
<feature type="compositionally biased region" description="Basic and acidic residues" evidence="6">
    <location>
        <begin position="145"/>
        <end position="172"/>
    </location>
</feature>
<keyword evidence="9" id="KW-1185">Reference proteome</keyword>
<evidence type="ECO:0000256" key="4">
    <source>
        <dbReference type="ARBA" id="ARBA00023235"/>
    </source>
</evidence>
<name>L8H0H0_ACACF</name>
<organism evidence="8 9">
    <name type="scientific">Acanthamoeba castellanii (strain ATCC 30010 / Neff)</name>
    <dbReference type="NCBI Taxonomy" id="1257118"/>
    <lineage>
        <taxon>Eukaryota</taxon>
        <taxon>Amoebozoa</taxon>
        <taxon>Discosea</taxon>
        <taxon>Longamoebia</taxon>
        <taxon>Centramoebida</taxon>
        <taxon>Acanthamoebidae</taxon>
        <taxon>Acanthamoeba</taxon>
    </lineage>
</organism>
<evidence type="ECO:0000256" key="3">
    <source>
        <dbReference type="ARBA" id="ARBA00023110"/>
    </source>
</evidence>
<keyword evidence="4 5" id="KW-0413">Isomerase</keyword>
<feature type="domain" description="PPIase FKBP-type" evidence="7">
    <location>
        <begin position="196"/>
        <end position="281"/>
    </location>
</feature>
<dbReference type="SUPFAM" id="SSF54534">
    <property type="entry name" value="FKBP-like"/>
    <property type="match status" value="1"/>
</dbReference>
<evidence type="ECO:0000256" key="6">
    <source>
        <dbReference type="SAM" id="MobiDB-lite"/>
    </source>
</evidence>
<dbReference type="PANTHER" id="PTHR43811:SF19">
    <property type="entry name" value="39 KDA FK506-BINDING NUCLEAR PROTEIN"/>
    <property type="match status" value="1"/>
</dbReference>
<evidence type="ECO:0000256" key="5">
    <source>
        <dbReference type="PROSITE-ProRule" id="PRU00277"/>
    </source>
</evidence>
<dbReference type="InterPro" id="IPR001179">
    <property type="entry name" value="PPIase_FKBP_dom"/>
</dbReference>
<gene>
    <name evidence="8" type="ORF">ACA1_370170</name>
</gene>
<evidence type="ECO:0000259" key="7">
    <source>
        <dbReference type="PROSITE" id="PS50059"/>
    </source>
</evidence>
<feature type="compositionally biased region" description="Low complexity" evidence="6">
    <location>
        <begin position="50"/>
        <end position="70"/>
    </location>
</feature>
<dbReference type="PANTHER" id="PTHR43811">
    <property type="entry name" value="FKBP-TYPE PEPTIDYL-PROLYL CIS-TRANS ISOMERASE FKPA"/>
    <property type="match status" value="1"/>
</dbReference>
<dbReference type="FunFam" id="3.10.50.40:FF:000006">
    <property type="entry name" value="Peptidyl-prolyl cis-trans isomerase"/>
    <property type="match status" value="1"/>
</dbReference>
<dbReference type="EC" id="5.2.1.8" evidence="2 5"/>
<dbReference type="AlphaFoldDB" id="L8H0H0"/>
<dbReference type="Proteomes" id="UP000011083">
    <property type="component" value="Unassembled WGS sequence"/>
</dbReference>
<dbReference type="GeneID" id="14919065"/>
<dbReference type="Gene3D" id="3.10.50.40">
    <property type="match status" value="1"/>
</dbReference>
<dbReference type="STRING" id="1257118.L8H0H0"/>
<protein>
    <recommendedName>
        <fullName evidence="2 5">peptidylprolyl isomerase</fullName>
        <ecNumber evidence="2 5">5.2.1.8</ecNumber>
    </recommendedName>
</protein>
<dbReference type="VEuPathDB" id="AmoebaDB:ACA1_370170"/>
<accession>L8H0H0</accession>
<comment type="catalytic activity">
    <reaction evidence="1 5">
        <text>[protein]-peptidylproline (omega=180) = [protein]-peptidylproline (omega=0)</text>
        <dbReference type="Rhea" id="RHEA:16237"/>
        <dbReference type="Rhea" id="RHEA-COMP:10747"/>
        <dbReference type="Rhea" id="RHEA-COMP:10748"/>
        <dbReference type="ChEBI" id="CHEBI:83833"/>
        <dbReference type="ChEBI" id="CHEBI:83834"/>
        <dbReference type="EC" id="5.2.1.8"/>
    </reaction>
</comment>
<proteinExistence type="predicted"/>
<dbReference type="KEGG" id="acan:ACA1_370170"/>
<feature type="compositionally biased region" description="Low complexity" evidence="6">
    <location>
        <begin position="96"/>
        <end position="113"/>
    </location>
</feature>
<evidence type="ECO:0000256" key="2">
    <source>
        <dbReference type="ARBA" id="ARBA00013194"/>
    </source>
</evidence>
<dbReference type="OMA" id="HKTGEAD"/>